<dbReference type="AlphaFoldDB" id="A0AAD7P1C9"/>
<feature type="region of interest" description="Disordered" evidence="1">
    <location>
        <begin position="295"/>
        <end position="333"/>
    </location>
</feature>
<evidence type="ECO:0000256" key="1">
    <source>
        <dbReference type="SAM" id="MobiDB-lite"/>
    </source>
</evidence>
<comment type="caution">
    <text evidence="2">The sequence shown here is derived from an EMBL/GenBank/DDBJ whole genome shotgun (WGS) entry which is preliminary data.</text>
</comment>
<accession>A0AAD7P1C9</accession>
<gene>
    <name evidence="2" type="ORF">DFH07DRAFT_207692</name>
</gene>
<organism evidence="2 3">
    <name type="scientific">Mycena maculata</name>
    <dbReference type="NCBI Taxonomy" id="230809"/>
    <lineage>
        <taxon>Eukaryota</taxon>
        <taxon>Fungi</taxon>
        <taxon>Dikarya</taxon>
        <taxon>Basidiomycota</taxon>
        <taxon>Agaricomycotina</taxon>
        <taxon>Agaricomycetes</taxon>
        <taxon>Agaricomycetidae</taxon>
        <taxon>Agaricales</taxon>
        <taxon>Marasmiineae</taxon>
        <taxon>Mycenaceae</taxon>
        <taxon>Mycena</taxon>
    </lineage>
</organism>
<keyword evidence="3" id="KW-1185">Reference proteome</keyword>
<dbReference type="EMBL" id="JARJLG010000002">
    <property type="protein sequence ID" value="KAJ7783859.1"/>
    <property type="molecule type" value="Genomic_DNA"/>
</dbReference>
<proteinExistence type="predicted"/>
<feature type="compositionally biased region" description="Basic residues" evidence="1">
    <location>
        <begin position="304"/>
        <end position="314"/>
    </location>
</feature>
<reference evidence="2" key="1">
    <citation type="submission" date="2023-03" db="EMBL/GenBank/DDBJ databases">
        <title>Massive genome expansion in bonnet fungi (Mycena s.s.) driven by repeated elements and novel gene families across ecological guilds.</title>
        <authorList>
            <consortium name="Lawrence Berkeley National Laboratory"/>
            <person name="Harder C.B."/>
            <person name="Miyauchi S."/>
            <person name="Viragh M."/>
            <person name="Kuo A."/>
            <person name="Thoen E."/>
            <person name="Andreopoulos B."/>
            <person name="Lu D."/>
            <person name="Skrede I."/>
            <person name="Drula E."/>
            <person name="Henrissat B."/>
            <person name="Morin E."/>
            <person name="Kohler A."/>
            <person name="Barry K."/>
            <person name="LaButti K."/>
            <person name="Morin E."/>
            <person name="Salamov A."/>
            <person name="Lipzen A."/>
            <person name="Mereny Z."/>
            <person name="Hegedus B."/>
            <person name="Baldrian P."/>
            <person name="Stursova M."/>
            <person name="Weitz H."/>
            <person name="Taylor A."/>
            <person name="Grigoriev I.V."/>
            <person name="Nagy L.G."/>
            <person name="Martin F."/>
            <person name="Kauserud H."/>
        </authorList>
    </citation>
    <scope>NUCLEOTIDE SEQUENCE</scope>
    <source>
        <strain evidence="2">CBHHK188m</strain>
    </source>
</reference>
<name>A0AAD7P1C9_9AGAR</name>
<evidence type="ECO:0000313" key="3">
    <source>
        <dbReference type="Proteomes" id="UP001215280"/>
    </source>
</evidence>
<evidence type="ECO:0000313" key="2">
    <source>
        <dbReference type="EMBL" id="KAJ7783859.1"/>
    </source>
</evidence>
<protein>
    <submittedName>
        <fullName evidence="2">Uncharacterized protein</fullName>
    </submittedName>
</protein>
<sequence>MSREDRRPLAPVPEDSVDTYMHPFPSYPIPESSTLYPPYNIFHTFYYPSANASLDTNLAPVDWDHYQPTYAPDLLCAVGAEYPDFPAIMQSQELLHHKSVPHPAHSLLFMPASPGNQGQVYYAHHPTPMPAGAQDLLCASGTEYLDFTARMRSREPFHAPVPHPAQSLSFLPDPVPEYQAPVHDPDLSAPACEWDTIVNMVDDFFANTEYCDFYAAGAMPAPEVVMPSPRVSALYEDSGAYLANDFIATTEYCQHATPAPELVPTSASYEGTGAYMANDFFADTECDFFEVVAPSSPRSTGASPRKRRILKPRPRNPPPPRTSGFIPSDPDDISPHEKKRLYLQCLENYVMYLHSLFARINVAPLPLERVSNYRITSRSMRVYFYSPLHRASF</sequence>
<dbReference type="Proteomes" id="UP001215280">
    <property type="component" value="Unassembled WGS sequence"/>
</dbReference>